<dbReference type="OrthoDB" id="2409277at2"/>
<feature type="domain" description="RNA polymerase sigma-70 region 2" evidence="6">
    <location>
        <begin position="33"/>
        <end position="96"/>
    </location>
</feature>
<keyword evidence="9" id="KW-1185">Reference proteome</keyword>
<evidence type="ECO:0000256" key="4">
    <source>
        <dbReference type="ARBA" id="ARBA00023163"/>
    </source>
</evidence>
<evidence type="ECO:0000313" key="9">
    <source>
        <dbReference type="Proteomes" id="UP000095412"/>
    </source>
</evidence>
<evidence type="ECO:0000259" key="6">
    <source>
        <dbReference type="Pfam" id="PF04542"/>
    </source>
</evidence>
<dbReference type="RefSeq" id="WP_069994178.1">
    <property type="nucleotide sequence ID" value="NZ_FMPG01000001.1"/>
</dbReference>
<evidence type="ECO:0000256" key="2">
    <source>
        <dbReference type="ARBA" id="ARBA00021245"/>
    </source>
</evidence>
<reference evidence="7 9" key="2">
    <citation type="submission" date="2016-09" db="EMBL/GenBank/DDBJ databases">
        <authorList>
            <consortium name="Pathogen Informatics"/>
            <person name="Sun Q."/>
            <person name="Inoue M."/>
        </authorList>
    </citation>
    <scope>NUCLEOTIDE SEQUENCE [LARGE SCALE GENOMIC DNA]</scope>
    <source>
        <strain evidence="7 9">82C</strain>
    </source>
</reference>
<dbReference type="EMBL" id="FMPG01000001">
    <property type="protein sequence ID" value="SCS46562.1"/>
    <property type="molecule type" value="Genomic_DNA"/>
</dbReference>
<evidence type="ECO:0000256" key="5">
    <source>
        <dbReference type="ARBA" id="ARBA00024701"/>
    </source>
</evidence>
<dbReference type="Pfam" id="PF04542">
    <property type="entry name" value="Sigma70_r2"/>
    <property type="match status" value="1"/>
</dbReference>
<dbReference type="InterPro" id="IPR016032">
    <property type="entry name" value="Sig_transdc_resp-reg_C-effctor"/>
</dbReference>
<keyword evidence="3" id="KW-0805">Transcription regulation</keyword>
<dbReference type="GO" id="GO:0003700">
    <property type="term" value="F:DNA-binding transcription factor activity"/>
    <property type="evidence" value="ECO:0007669"/>
    <property type="project" value="InterPro"/>
</dbReference>
<protein>
    <recommendedName>
        <fullName evidence="2">RNA polymerase sigma factor SigS</fullName>
    </recommendedName>
</protein>
<sequence>MQEAPLNNQEQTTSDNNRALRFKDVPQILQMLSPMIRLRLNHYSIHPNDQDDLCQDVLIKLYRAFKHFDFEAEIPLEHYVNRVIKNVKNDYIRHKRYSYERQAKLINEYIVDYNNSKVERSLDTHILAVDIGTKLQQSMTNLTHLEQTVVLYLLNGYKPNEIAATLDLRIKVVYNAIQRCKMKLKRNFKMKTK</sequence>
<dbReference type="NCBIfam" id="TIGR02937">
    <property type="entry name" value="sigma70-ECF"/>
    <property type="match status" value="1"/>
</dbReference>
<evidence type="ECO:0000313" key="8">
    <source>
        <dbReference type="EMBL" id="SCS46562.1"/>
    </source>
</evidence>
<dbReference type="SUPFAM" id="SSF88946">
    <property type="entry name" value="Sigma2 domain of RNA polymerase sigma factors"/>
    <property type="match status" value="1"/>
</dbReference>
<proteinExistence type="inferred from homology"/>
<dbReference type="GO" id="GO:0003677">
    <property type="term" value="F:DNA binding"/>
    <property type="evidence" value="ECO:0007669"/>
    <property type="project" value="InterPro"/>
</dbReference>
<comment type="similarity">
    <text evidence="1">Belongs to the sigma-70 factor family.</text>
</comment>
<gene>
    <name evidence="8" type="ORF">SAMEA2297795_00607</name>
    <name evidence="7" type="ORF">SAMEA2297796_00018</name>
</gene>
<dbReference type="InterPro" id="IPR007627">
    <property type="entry name" value="RNA_pol_sigma70_r2"/>
</dbReference>
<dbReference type="Proteomes" id="UP000095412">
    <property type="component" value="Unassembled WGS sequence"/>
</dbReference>
<organism evidence="8 10">
    <name type="scientific">Staphylococcus caeli</name>
    <dbReference type="NCBI Taxonomy" id="2201815"/>
    <lineage>
        <taxon>Bacteria</taxon>
        <taxon>Bacillati</taxon>
        <taxon>Bacillota</taxon>
        <taxon>Bacilli</taxon>
        <taxon>Bacillales</taxon>
        <taxon>Staphylococcaceae</taxon>
        <taxon>Staphylococcus</taxon>
    </lineage>
</organism>
<dbReference type="Gene3D" id="1.10.1740.10">
    <property type="match status" value="1"/>
</dbReference>
<dbReference type="SUPFAM" id="SSF46894">
    <property type="entry name" value="C-terminal effector domain of the bipartite response regulators"/>
    <property type="match status" value="1"/>
</dbReference>
<dbReference type="InterPro" id="IPR013325">
    <property type="entry name" value="RNA_pol_sigma_r2"/>
</dbReference>
<dbReference type="AlphaFoldDB" id="A0A1D4IBE5"/>
<dbReference type="InterPro" id="IPR014284">
    <property type="entry name" value="RNA_pol_sigma-70_dom"/>
</dbReference>
<accession>A0A1D4IBE5</accession>
<evidence type="ECO:0000313" key="7">
    <source>
        <dbReference type="EMBL" id="SCS19056.1"/>
    </source>
</evidence>
<dbReference type="GO" id="GO:0006352">
    <property type="term" value="P:DNA-templated transcription initiation"/>
    <property type="evidence" value="ECO:0007669"/>
    <property type="project" value="InterPro"/>
</dbReference>
<dbReference type="Proteomes" id="UP000095768">
    <property type="component" value="Unassembled WGS sequence"/>
</dbReference>
<comment type="function">
    <text evidence="5">Sigma factors are initiation factors that promote the attachment of RNA polymerase to specific initiation sites and are then released. Sigma-S contributes to the protection against external stress, thus playing a role in cellular fitness and survival.</text>
</comment>
<name>A0A1D4IBE5_9STAP</name>
<keyword evidence="4" id="KW-0804">Transcription</keyword>
<dbReference type="Gene3D" id="1.10.10.10">
    <property type="entry name" value="Winged helix-like DNA-binding domain superfamily/Winged helix DNA-binding domain"/>
    <property type="match status" value="1"/>
</dbReference>
<evidence type="ECO:0000256" key="3">
    <source>
        <dbReference type="ARBA" id="ARBA00023015"/>
    </source>
</evidence>
<reference evidence="8 10" key="1">
    <citation type="submission" date="2016-09" db="EMBL/GenBank/DDBJ databases">
        <authorList>
            <consortium name="Pathogen Informatics"/>
        </authorList>
    </citation>
    <scope>NUCLEOTIDE SEQUENCE [LARGE SCALE GENOMIC DNA]</scope>
    <source>
        <strain evidence="8 10">82B</strain>
    </source>
</reference>
<evidence type="ECO:0000256" key="1">
    <source>
        <dbReference type="ARBA" id="ARBA00007788"/>
    </source>
</evidence>
<evidence type="ECO:0000313" key="10">
    <source>
        <dbReference type="Proteomes" id="UP000095768"/>
    </source>
</evidence>
<dbReference type="InterPro" id="IPR036388">
    <property type="entry name" value="WH-like_DNA-bd_sf"/>
</dbReference>
<dbReference type="EMBL" id="FMPI01000001">
    <property type="protein sequence ID" value="SCS19056.1"/>
    <property type="molecule type" value="Genomic_DNA"/>
</dbReference>